<accession>A0AAN8PZ82</accession>
<name>A0AAN8PZ82_PATCE</name>
<dbReference type="AlphaFoldDB" id="A0AAN8PZ82"/>
<dbReference type="Proteomes" id="UP001347796">
    <property type="component" value="Unassembled WGS sequence"/>
</dbReference>
<evidence type="ECO:0000313" key="2">
    <source>
        <dbReference type="EMBL" id="KAK6189829.1"/>
    </source>
</evidence>
<feature type="domain" description="Mutator-like transposase" evidence="1">
    <location>
        <begin position="2"/>
        <end position="120"/>
    </location>
</feature>
<evidence type="ECO:0000313" key="3">
    <source>
        <dbReference type="Proteomes" id="UP001347796"/>
    </source>
</evidence>
<dbReference type="EMBL" id="JAZGQO010000002">
    <property type="protein sequence ID" value="KAK6189829.1"/>
    <property type="molecule type" value="Genomic_DNA"/>
</dbReference>
<dbReference type="Pfam" id="PF20700">
    <property type="entry name" value="Mutator"/>
    <property type="match status" value="1"/>
</dbReference>
<reference evidence="2 3" key="1">
    <citation type="submission" date="2024-01" db="EMBL/GenBank/DDBJ databases">
        <title>The genome of the rayed Mediterranean limpet Patella caerulea (Linnaeus, 1758).</title>
        <authorList>
            <person name="Anh-Thu Weber A."/>
            <person name="Halstead-Nussloch G."/>
        </authorList>
    </citation>
    <scope>NUCLEOTIDE SEQUENCE [LARGE SCALE GENOMIC DNA]</scope>
    <source>
        <strain evidence="2">AATW-2023a</strain>
        <tissue evidence="2">Whole specimen</tissue>
    </source>
</reference>
<protein>
    <recommendedName>
        <fullName evidence="1">Mutator-like transposase domain-containing protein</fullName>
    </recommendedName>
</protein>
<comment type="caution">
    <text evidence="2">The sequence shown here is derived from an EMBL/GenBank/DDBJ whole genome shotgun (WGS) entry which is preliminary data.</text>
</comment>
<keyword evidence="3" id="KW-1185">Reference proteome</keyword>
<evidence type="ECO:0000259" key="1">
    <source>
        <dbReference type="Pfam" id="PF20700"/>
    </source>
</evidence>
<organism evidence="2 3">
    <name type="scientific">Patella caerulea</name>
    <name type="common">Rayed Mediterranean limpet</name>
    <dbReference type="NCBI Taxonomy" id="87958"/>
    <lineage>
        <taxon>Eukaryota</taxon>
        <taxon>Metazoa</taxon>
        <taxon>Spiralia</taxon>
        <taxon>Lophotrochozoa</taxon>
        <taxon>Mollusca</taxon>
        <taxon>Gastropoda</taxon>
        <taxon>Patellogastropoda</taxon>
        <taxon>Patelloidea</taxon>
        <taxon>Patellidae</taxon>
        <taxon>Patella</taxon>
    </lineage>
</organism>
<sequence length="137" mass="15037">MQNKVCWTGAWLKGKGLSVDCPGGHEGCTANLLAEAPLSELDMGRNLGKAFALQDVLVKCVTTDGDGRSAEGIEESLKTLHPMWKVERLADPTHLAASQFRQCSRAKFSDDMFLGKTRQENCVLRKSSVRMSRPDVV</sequence>
<proteinExistence type="predicted"/>
<dbReference type="InterPro" id="IPR049012">
    <property type="entry name" value="Mutator_transp_dom"/>
</dbReference>
<gene>
    <name evidence="2" type="ORF">SNE40_001816</name>
</gene>